<dbReference type="PROSITE" id="PS00232">
    <property type="entry name" value="CADHERIN_1"/>
    <property type="match status" value="1"/>
</dbReference>
<evidence type="ECO:0000259" key="13">
    <source>
        <dbReference type="PROSITE" id="PS50268"/>
    </source>
</evidence>
<keyword evidence="2" id="KW-1003">Cell membrane</keyword>
<organism evidence="14 15">
    <name type="scientific">Cnephaeus nilssonii</name>
    <name type="common">Northern bat</name>
    <name type="synonym">Eptesicus nilssonii</name>
    <dbReference type="NCBI Taxonomy" id="3371016"/>
    <lineage>
        <taxon>Eukaryota</taxon>
        <taxon>Metazoa</taxon>
        <taxon>Chordata</taxon>
        <taxon>Craniata</taxon>
        <taxon>Vertebrata</taxon>
        <taxon>Euteleostomi</taxon>
        <taxon>Mammalia</taxon>
        <taxon>Eutheria</taxon>
        <taxon>Laurasiatheria</taxon>
        <taxon>Chiroptera</taxon>
        <taxon>Yangochiroptera</taxon>
        <taxon>Vespertilionidae</taxon>
        <taxon>Cnephaeus</taxon>
    </lineage>
</organism>
<evidence type="ECO:0000256" key="9">
    <source>
        <dbReference type="ARBA" id="ARBA00023136"/>
    </source>
</evidence>
<name>A0AA40LRF7_CNENI</name>
<evidence type="ECO:0000313" key="14">
    <source>
        <dbReference type="EMBL" id="KAK1343396.1"/>
    </source>
</evidence>
<dbReference type="PRINTS" id="PR00205">
    <property type="entry name" value="CADHERIN"/>
</dbReference>
<feature type="domain" description="Cadherin" evidence="13">
    <location>
        <begin position="46"/>
        <end position="145"/>
    </location>
</feature>
<reference evidence="14" key="1">
    <citation type="submission" date="2023-06" db="EMBL/GenBank/DDBJ databases">
        <title>Reference genome for the Northern bat (Eptesicus nilssonii), a most northern bat species.</title>
        <authorList>
            <person name="Laine V.N."/>
            <person name="Pulliainen A.T."/>
            <person name="Lilley T.M."/>
        </authorList>
    </citation>
    <scope>NUCLEOTIDE SEQUENCE</scope>
    <source>
        <strain evidence="14">BLF_Eptnil</strain>
        <tissue evidence="14">Kidney</tissue>
    </source>
</reference>
<dbReference type="EMBL" id="JAULJE010000005">
    <property type="protein sequence ID" value="KAK1343396.1"/>
    <property type="molecule type" value="Genomic_DNA"/>
</dbReference>
<keyword evidence="6 11" id="KW-0106">Calcium</keyword>
<keyword evidence="15" id="KW-1185">Reference proteome</keyword>
<evidence type="ECO:0000256" key="10">
    <source>
        <dbReference type="ARBA" id="ARBA00023180"/>
    </source>
</evidence>
<dbReference type="FunFam" id="2.60.40.60:FF:000006">
    <property type="entry name" value="Protocadherin alpha 2"/>
    <property type="match status" value="1"/>
</dbReference>
<dbReference type="Proteomes" id="UP001177744">
    <property type="component" value="Unassembled WGS sequence"/>
</dbReference>
<evidence type="ECO:0000256" key="11">
    <source>
        <dbReference type="PROSITE-ProRule" id="PRU00043"/>
    </source>
</evidence>
<evidence type="ECO:0000313" key="15">
    <source>
        <dbReference type="Proteomes" id="UP001177744"/>
    </source>
</evidence>
<feature type="region of interest" description="Disordered" evidence="12">
    <location>
        <begin position="238"/>
        <end position="278"/>
    </location>
</feature>
<keyword evidence="7" id="KW-0130">Cell adhesion</keyword>
<gene>
    <name evidence="14" type="ORF">QTO34_016176</name>
</gene>
<comment type="caution">
    <text evidence="14">The sequence shown here is derived from an EMBL/GenBank/DDBJ whole genome shotgun (WGS) entry which is preliminary data.</text>
</comment>
<keyword evidence="8" id="KW-1133">Transmembrane helix</keyword>
<accession>A0AA40LRF7</accession>
<dbReference type="AlphaFoldDB" id="A0AA40LRF7"/>
<dbReference type="SUPFAM" id="SSF49313">
    <property type="entry name" value="Cadherin-like"/>
    <property type="match status" value="2"/>
</dbReference>
<dbReference type="Gene3D" id="2.60.40.60">
    <property type="entry name" value="Cadherins"/>
    <property type="match status" value="2"/>
</dbReference>
<dbReference type="InterPro" id="IPR020894">
    <property type="entry name" value="Cadherin_CS"/>
</dbReference>
<keyword evidence="10" id="KW-0325">Glycoprotein</keyword>
<dbReference type="InterPro" id="IPR002126">
    <property type="entry name" value="Cadherin-like_dom"/>
</dbReference>
<evidence type="ECO:0000256" key="6">
    <source>
        <dbReference type="ARBA" id="ARBA00022837"/>
    </source>
</evidence>
<dbReference type="PANTHER" id="PTHR24028:SF72">
    <property type="entry name" value="PROTOCADHERIN GAMMA-A8"/>
    <property type="match status" value="1"/>
</dbReference>
<keyword evidence="3" id="KW-0812">Transmembrane</keyword>
<evidence type="ECO:0000256" key="4">
    <source>
        <dbReference type="ARBA" id="ARBA00022729"/>
    </source>
</evidence>
<evidence type="ECO:0000256" key="8">
    <source>
        <dbReference type="ARBA" id="ARBA00022989"/>
    </source>
</evidence>
<keyword evidence="5" id="KW-0677">Repeat</keyword>
<dbReference type="InterPro" id="IPR050174">
    <property type="entry name" value="Protocadherin/Cadherin-CA"/>
</dbReference>
<sequence>MKIPSGFHSERTMAAPKNYGGRRELILLCALLSTLWEIGRGQIHYSVPEESDKGSFVGNISKDLGLASQELAKHGVRIVSRGRTQLFALNRRSGSLVTAGRIDREELCAQSARCLVNINILVEDRGKLFGIEIEITDINDNNPKFQGENLEVKINEITAPGTRYPLPEAVDPDVGLNSLQSYQLSPNHHFSLDVRTGDDGTLNPELVLERALDREEEAAHLLGPHRLRWRRASSLQHSAHPSDSVGYKRQCPSVCSTNLPSDSPRERAPWHPAAYCKS</sequence>
<evidence type="ECO:0000256" key="5">
    <source>
        <dbReference type="ARBA" id="ARBA00022737"/>
    </source>
</evidence>
<dbReference type="Pfam" id="PF08266">
    <property type="entry name" value="Cadherin_2"/>
    <property type="match status" value="1"/>
</dbReference>
<dbReference type="GO" id="GO:0007156">
    <property type="term" value="P:homophilic cell adhesion via plasma membrane adhesion molecules"/>
    <property type="evidence" value="ECO:0007669"/>
    <property type="project" value="InterPro"/>
</dbReference>
<evidence type="ECO:0000256" key="7">
    <source>
        <dbReference type="ARBA" id="ARBA00022889"/>
    </source>
</evidence>
<evidence type="ECO:0000256" key="3">
    <source>
        <dbReference type="ARBA" id="ARBA00022692"/>
    </source>
</evidence>
<proteinExistence type="predicted"/>
<dbReference type="PROSITE" id="PS50268">
    <property type="entry name" value="CADHERIN_2"/>
    <property type="match status" value="2"/>
</dbReference>
<protein>
    <recommendedName>
        <fullName evidence="13">Cadherin domain-containing protein</fullName>
    </recommendedName>
</protein>
<evidence type="ECO:0000256" key="2">
    <source>
        <dbReference type="ARBA" id="ARBA00022475"/>
    </source>
</evidence>
<feature type="domain" description="Cadherin" evidence="13">
    <location>
        <begin position="146"/>
        <end position="222"/>
    </location>
</feature>
<keyword evidence="9" id="KW-0472">Membrane</keyword>
<dbReference type="GO" id="GO:0005509">
    <property type="term" value="F:calcium ion binding"/>
    <property type="evidence" value="ECO:0007669"/>
    <property type="project" value="UniProtKB-UniRule"/>
</dbReference>
<dbReference type="GO" id="GO:0005886">
    <property type="term" value="C:plasma membrane"/>
    <property type="evidence" value="ECO:0007669"/>
    <property type="project" value="UniProtKB-SubCell"/>
</dbReference>
<dbReference type="InterPro" id="IPR015919">
    <property type="entry name" value="Cadherin-like_sf"/>
</dbReference>
<dbReference type="InterPro" id="IPR013164">
    <property type="entry name" value="Cadherin_N"/>
</dbReference>
<dbReference type="CDD" id="cd11304">
    <property type="entry name" value="Cadherin_repeat"/>
    <property type="match status" value="2"/>
</dbReference>
<evidence type="ECO:0000256" key="12">
    <source>
        <dbReference type="SAM" id="MobiDB-lite"/>
    </source>
</evidence>
<dbReference type="FunFam" id="2.60.40.60:FF:000007">
    <property type="entry name" value="Protocadherin alpha 2"/>
    <property type="match status" value="1"/>
</dbReference>
<keyword evidence="4" id="KW-0732">Signal</keyword>
<dbReference type="PANTHER" id="PTHR24028">
    <property type="entry name" value="CADHERIN-87A"/>
    <property type="match status" value="1"/>
</dbReference>
<comment type="subcellular location">
    <subcellularLocation>
        <location evidence="1">Cell membrane</location>
        <topology evidence="1">Single-pass type I membrane protein</topology>
    </subcellularLocation>
</comment>
<evidence type="ECO:0000256" key="1">
    <source>
        <dbReference type="ARBA" id="ARBA00004251"/>
    </source>
</evidence>